<keyword evidence="4" id="KW-1185">Reference proteome</keyword>
<dbReference type="InterPro" id="IPR011856">
    <property type="entry name" value="tRNA_endonuc-like_dom_sf"/>
</dbReference>
<reference evidence="3 4" key="1">
    <citation type="submission" date="2020-02" db="EMBL/GenBank/DDBJ databases">
        <title>Paenibacillus sp. nov., isolated from rhizosphere soil of tomato.</title>
        <authorList>
            <person name="Weon H.-Y."/>
            <person name="Lee S.A."/>
        </authorList>
    </citation>
    <scope>NUCLEOTIDE SEQUENCE [LARGE SCALE GENOMIC DNA]</scope>
    <source>
        <strain evidence="3 4">14171R-81</strain>
    </source>
</reference>
<dbReference type="HAMAP" id="MF_00048">
    <property type="entry name" value="UPF0102"/>
    <property type="match status" value="1"/>
</dbReference>
<dbReference type="KEGG" id="prz:GZH47_04010"/>
<dbReference type="SUPFAM" id="SSF52980">
    <property type="entry name" value="Restriction endonuclease-like"/>
    <property type="match status" value="1"/>
</dbReference>
<dbReference type="PANTHER" id="PTHR34039">
    <property type="entry name" value="UPF0102 PROTEIN YRAN"/>
    <property type="match status" value="1"/>
</dbReference>
<accession>A0A6C0NWI3</accession>
<name>A0A6C0NWI3_9BACL</name>
<dbReference type="Proteomes" id="UP000479114">
    <property type="component" value="Chromosome"/>
</dbReference>
<evidence type="ECO:0000313" key="4">
    <source>
        <dbReference type="Proteomes" id="UP000479114"/>
    </source>
</evidence>
<dbReference type="Gene3D" id="3.40.1350.10">
    <property type="match status" value="1"/>
</dbReference>
<dbReference type="RefSeq" id="WP_162638752.1">
    <property type="nucleotide sequence ID" value="NZ_CP048286.1"/>
</dbReference>
<gene>
    <name evidence="3" type="ORF">GZH47_04010</name>
</gene>
<sequence>MRRTTQAGKPDPRRSIGVYGETIAVEYMLEKGYAVLDRNWRCRTGELDVVARTGNTIIIVEVRTRRAGGRFGTAVESVDFRKQFQVRSTAEVYLSMNKLHGSQIRFDVIAITLTQIESEPVKYEVMELKHLESAF</sequence>
<dbReference type="Pfam" id="PF02021">
    <property type="entry name" value="UPF0102"/>
    <property type="match status" value="1"/>
</dbReference>
<comment type="similarity">
    <text evidence="1 2">Belongs to the UPF0102 family.</text>
</comment>
<dbReference type="PANTHER" id="PTHR34039:SF1">
    <property type="entry name" value="UPF0102 PROTEIN YRAN"/>
    <property type="match status" value="1"/>
</dbReference>
<dbReference type="NCBIfam" id="NF009150">
    <property type="entry name" value="PRK12497.1-3"/>
    <property type="match status" value="1"/>
</dbReference>
<protein>
    <recommendedName>
        <fullName evidence="2">UPF0102 protein GZH47_04010</fullName>
    </recommendedName>
</protein>
<dbReference type="CDD" id="cd20736">
    <property type="entry name" value="PoNe_Nuclease"/>
    <property type="match status" value="1"/>
</dbReference>
<dbReference type="EMBL" id="CP048286">
    <property type="protein sequence ID" value="QHW30083.1"/>
    <property type="molecule type" value="Genomic_DNA"/>
</dbReference>
<dbReference type="NCBIfam" id="NF009154">
    <property type="entry name" value="PRK12497.3-3"/>
    <property type="match status" value="1"/>
</dbReference>
<organism evidence="3 4">
    <name type="scientific">Paenibacillus rhizovicinus</name>
    <dbReference type="NCBI Taxonomy" id="2704463"/>
    <lineage>
        <taxon>Bacteria</taxon>
        <taxon>Bacillati</taxon>
        <taxon>Bacillota</taxon>
        <taxon>Bacilli</taxon>
        <taxon>Bacillales</taxon>
        <taxon>Paenibacillaceae</taxon>
        <taxon>Paenibacillus</taxon>
    </lineage>
</organism>
<dbReference type="GO" id="GO:0003676">
    <property type="term" value="F:nucleic acid binding"/>
    <property type="evidence" value="ECO:0007669"/>
    <property type="project" value="InterPro"/>
</dbReference>
<proteinExistence type="inferred from homology"/>
<dbReference type="AlphaFoldDB" id="A0A6C0NWI3"/>
<dbReference type="InterPro" id="IPR011335">
    <property type="entry name" value="Restrct_endonuc-II-like"/>
</dbReference>
<dbReference type="NCBIfam" id="TIGR00252">
    <property type="entry name" value="YraN family protein"/>
    <property type="match status" value="1"/>
</dbReference>
<evidence type="ECO:0000256" key="1">
    <source>
        <dbReference type="ARBA" id="ARBA00006738"/>
    </source>
</evidence>
<evidence type="ECO:0000313" key="3">
    <source>
        <dbReference type="EMBL" id="QHW30083.1"/>
    </source>
</evidence>
<dbReference type="InterPro" id="IPR003509">
    <property type="entry name" value="UPF0102_YraN-like"/>
</dbReference>
<evidence type="ECO:0000256" key="2">
    <source>
        <dbReference type="HAMAP-Rule" id="MF_00048"/>
    </source>
</evidence>